<dbReference type="EMBL" id="CP014859">
    <property type="protein sequence ID" value="AOS62068.1"/>
    <property type="molecule type" value="Genomic_DNA"/>
</dbReference>
<evidence type="ECO:0000313" key="5">
    <source>
        <dbReference type="Proteomes" id="UP000095210"/>
    </source>
</evidence>
<dbReference type="GO" id="GO:0043190">
    <property type="term" value="C:ATP-binding cassette (ABC) transporter complex"/>
    <property type="evidence" value="ECO:0007669"/>
    <property type="project" value="InterPro"/>
</dbReference>
<accession>A0AAC9MWD0</accession>
<gene>
    <name evidence="4" type="ORF">TL08_06215</name>
</gene>
<dbReference type="PANTHER" id="PTHR35841">
    <property type="entry name" value="PHOSPHONATES-BINDING PERIPLASMIC PROTEIN"/>
    <property type="match status" value="1"/>
</dbReference>
<dbReference type="CDD" id="cd01071">
    <property type="entry name" value="PBP2_PhnD_like"/>
    <property type="match status" value="1"/>
</dbReference>
<dbReference type="GO" id="GO:0055085">
    <property type="term" value="P:transmembrane transport"/>
    <property type="evidence" value="ECO:0007669"/>
    <property type="project" value="InterPro"/>
</dbReference>
<dbReference type="Gene3D" id="3.40.190.10">
    <property type="entry name" value="Periplasmic binding protein-like II"/>
    <property type="match status" value="2"/>
</dbReference>
<evidence type="ECO:0000313" key="4">
    <source>
        <dbReference type="EMBL" id="AOS62068.1"/>
    </source>
</evidence>
<keyword evidence="2 3" id="KW-0732">Signal</keyword>
<comment type="similarity">
    <text evidence="1">Belongs to the phosphate/phosphite/phosphonate binding protein family.</text>
</comment>
<dbReference type="InterPro" id="IPR005770">
    <property type="entry name" value="PhnD"/>
</dbReference>
<dbReference type="PROSITE" id="PS51257">
    <property type="entry name" value="PROKAR_LIPOPROTEIN"/>
    <property type="match status" value="1"/>
</dbReference>
<dbReference type="Pfam" id="PF12974">
    <property type="entry name" value="Phosphonate-bd"/>
    <property type="match status" value="1"/>
</dbReference>
<dbReference type="PROSITE" id="PS51318">
    <property type="entry name" value="TAT"/>
    <property type="match status" value="1"/>
</dbReference>
<sequence length="317" mass="33044">MKHLTRSRRAATAAAAFLAAAAVTGCGASAVSDDPAGNPADPDTLVFAAVPAEESSSLQQSYDAVIAMLEQETGKTIEFRQATDYAAVIEGQLAGQVHIAQYGPLSFVLAQSEGAQVSPVGAYVDAEGDDPGYVSYGFANPDAGIESIEDFAGRTVCFVEPNSTSGYLYPSAGLIEAGIDPEEDITAVYAGSHDAAVLEVAAGRCDAGFAFDSMVDNQLIDSGDIAPGDIEKVWKSPIIPGSPAAISDQLAPELRETLSTAFREKANSDYLLANGFCEGDCPIGDEDAWGYAAVDDSTYEPVREVCDVTQNQNCLEG</sequence>
<evidence type="ECO:0000256" key="3">
    <source>
        <dbReference type="SAM" id="SignalP"/>
    </source>
</evidence>
<evidence type="ECO:0000256" key="1">
    <source>
        <dbReference type="ARBA" id="ARBA00007162"/>
    </source>
</evidence>
<name>A0AAC9MWD0_9PSEU</name>
<protein>
    <submittedName>
        <fullName evidence="4">Phosphate/phosphite/phosphonate ABC transporter, periplasmic binding protein</fullName>
    </submittedName>
</protein>
<feature type="chain" id="PRO_5042015172" evidence="3">
    <location>
        <begin position="31"/>
        <end position="317"/>
    </location>
</feature>
<keyword evidence="5" id="KW-1185">Reference proteome</keyword>
<dbReference type="InterPro" id="IPR006311">
    <property type="entry name" value="TAT_signal"/>
</dbReference>
<dbReference type="SUPFAM" id="SSF53850">
    <property type="entry name" value="Periplasmic binding protein-like II"/>
    <property type="match status" value="1"/>
</dbReference>
<dbReference type="KEGG" id="ahm:TL08_06215"/>
<proteinExistence type="inferred from homology"/>
<dbReference type="AlphaFoldDB" id="A0AAC9MWD0"/>
<feature type="signal peptide" evidence="3">
    <location>
        <begin position="1"/>
        <end position="30"/>
    </location>
</feature>
<dbReference type="NCBIfam" id="TIGR01098">
    <property type="entry name" value="3A0109s03R"/>
    <property type="match status" value="1"/>
</dbReference>
<dbReference type="PANTHER" id="PTHR35841:SF1">
    <property type="entry name" value="PHOSPHONATES-BINDING PERIPLASMIC PROTEIN"/>
    <property type="match status" value="1"/>
</dbReference>
<evidence type="ECO:0000256" key="2">
    <source>
        <dbReference type="ARBA" id="ARBA00022729"/>
    </source>
</evidence>
<organism evidence="4 5">
    <name type="scientific">Actinoalloteichus hymeniacidonis</name>
    <dbReference type="NCBI Taxonomy" id="340345"/>
    <lineage>
        <taxon>Bacteria</taxon>
        <taxon>Bacillati</taxon>
        <taxon>Actinomycetota</taxon>
        <taxon>Actinomycetes</taxon>
        <taxon>Pseudonocardiales</taxon>
        <taxon>Pseudonocardiaceae</taxon>
        <taxon>Actinoalloteichus</taxon>
    </lineage>
</organism>
<reference evidence="5" key="1">
    <citation type="submission" date="2016-03" db="EMBL/GenBank/DDBJ databases">
        <title>Complete genome sequence of the type strain Actinoalloteichus hymeniacidonis DSM 45092.</title>
        <authorList>
            <person name="Schaffert L."/>
            <person name="Albersmeier A."/>
            <person name="Winkler A."/>
            <person name="Kalinowski J."/>
            <person name="Zotchev S."/>
            <person name="Ruckert C."/>
        </authorList>
    </citation>
    <scope>NUCLEOTIDE SEQUENCE [LARGE SCALE GENOMIC DNA]</scope>
    <source>
        <strain evidence="5">HPA177(T) (DSM 45092(T))</strain>
    </source>
</reference>
<dbReference type="Proteomes" id="UP000095210">
    <property type="component" value="Chromosome"/>
</dbReference>
<dbReference type="RefSeq" id="WP_069847266.1">
    <property type="nucleotide sequence ID" value="NZ_CP014859.1"/>
</dbReference>